<proteinExistence type="predicted"/>
<dbReference type="AlphaFoldDB" id="A0A7E4V986"/>
<dbReference type="WBParaSite" id="Pan_g1779.t1">
    <property type="protein sequence ID" value="Pan_g1779.t1"/>
    <property type="gene ID" value="Pan_g1779"/>
</dbReference>
<dbReference type="Proteomes" id="UP000492821">
    <property type="component" value="Unassembled WGS sequence"/>
</dbReference>
<reference evidence="2" key="2">
    <citation type="submission" date="2020-10" db="UniProtKB">
        <authorList>
            <consortium name="WormBaseParasite"/>
        </authorList>
    </citation>
    <scope>IDENTIFICATION</scope>
</reference>
<accession>A0A7E4V986</accession>
<keyword evidence="1" id="KW-1185">Reference proteome</keyword>
<name>A0A7E4V986_PANRE</name>
<reference evidence="1" key="1">
    <citation type="journal article" date="2013" name="Genetics">
        <title>The draft genome and transcriptome of Panagrellus redivivus are shaped by the harsh demands of a free-living lifestyle.</title>
        <authorList>
            <person name="Srinivasan J."/>
            <person name="Dillman A.R."/>
            <person name="Macchietto M.G."/>
            <person name="Heikkinen L."/>
            <person name="Lakso M."/>
            <person name="Fracchia K.M."/>
            <person name="Antoshechkin I."/>
            <person name="Mortazavi A."/>
            <person name="Wong G."/>
            <person name="Sternberg P.W."/>
        </authorList>
    </citation>
    <scope>NUCLEOTIDE SEQUENCE [LARGE SCALE GENOMIC DNA]</scope>
    <source>
        <strain evidence="1">MT8872</strain>
    </source>
</reference>
<evidence type="ECO:0000313" key="2">
    <source>
        <dbReference type="WBParaSite" id="Pan_g1779.t1"/>
    </source>
</evidence>
<sequence>MQSGGAREVGLLNADLGKFLFSRATTTTLCPEATQFAFFLKFFHSIYPCTMRKLYLFTKLIQANPKLASNQSLFNLVTVID</sequence>
<organism evidence="1 2">
    <name type="scientific">Panagrellus redivivus</name>
    <name type="common">Microworm</name>
    <dbReference type="NCBI Taxonomy" id="6233"/>
    <lineage>
        <taxon>Eukaryota</taxon>
        <taxon>Metazoa</taxon>
        <taxon>Ecdysozoa</taxon>
        <taxon>Nematoda</taxon>
        <taxon>Chromadorea</taxon>
        <taxon>Rhabditida</taxon>
        <taxon>Tylenchina</taxon>
        <taxon>Panagrolaimomorpha</taxon>
        <taxon>Panagrolaimoidea</taxon>
        <taxon>Panagrolaimidae</taxon>
        <taxon>Panagrellus</taxon>
    </lineage>
</organism>
<evidence type="ECO:0000313" key="1">
    <source>
        <dbReference type="Proteomes" id="UP000492821"/>
    </source>
</evidence>
<protein>
    <submittedName>
        <fullName evidence="2">Ovule protein</fullName>
    </submittedName>
</protein>